<dbReference type="AlphaFoldDB" id="A0AAV9U9Q9"/>
<sequence length="549" mass="61125">MVERQASASSSLFLLDDDEVKRAQRREKFKFHDEAALSTEQQLVVQKARTPQGHAQDWAAFELADGTKLGHARLHWRTKYVSVAPSPQSPGNQLQSKTPTSVPHFFLDLFYYSKDIKYRFAVRVHRAEISSVSSNADQYILLNLTNATEWDPPKGCNYEGQPEKPARWLTLPVTLKLRAKTQDSFSQLAAEMEVLCRSQNHITWNTTLNQKHTQEKVEAAAVPRRRSEGLNRLTARLRGQSPPQQDSRRPFLFDIPQPSAVASSSSTPTSSTYSSADGSLDGRVMTDGWYEPRFVRRDSTPSVCDDGNAFGMGPFTPQWDRYSIHRAPTGWADVSNTVTVQSPPLVTPPKTPTFNPKTPTFDPKTPILNQKRSAPSPSLSPRSSRVLKKSRGDEMPAATDSQTSLEDGEIRETDTTIENQDVTLLQAKLRTQEMAQALEDKDADGPPPTISDGETATTAPPETAPDNATPDPTYRFIGTGRNLDEEFGRKLTFEESVLAQWIEESDKRLGRIGSRNLDRVAAADDKDHIEEDDDGDVSMEISPQTQSPA</sequence>
<feature type="region of interest" description="Disordered" evidence="1">
    <location>
        <begin position="342"/>
        <end position="421"/>
    </location>
</feature>
<feature type="compositionally biased region" description="Low complexity" evidence="1">
    <location>
        <begin position="256"/>
        <end position="276"/>
    </location>
</feature>
<feature type="region of interest" description="Disordered" evidence="1">
    <location>
        <begin position="212"/>
        <end position="284"/>
    </location>
</feature>
<name>A0AAV9U9Q9_9PEZI</name>
<feature type="compositionally biased region" description="Basic and acidic residues" evidence="1">
    <location>
        <begin position="516"/>
        <end position="529"/>
    </location>
</feature>
<organism evidence="2 3">
    <name type="scientific">Orbilia brochopaga</name>
    <dbReference type="NCBI Taxonomy" id="3140254"/>
    <lineage>
        <taxon>Eukaryota</taxon>
        <taxon>Fungi</taxon>
        <taxon>Dikarya</taxon>
        <taxon>Ascomycota</taxon>
        <taxon>Pezizomycotina</taxon>
        <taxon>Orbiliomycetes</taxon>
        <taxon>Orbiliales</taxon>
        <taxon>Orbiliaceae</taxon>
        <taxon>Orbilia</taxon>
    </lineage>
</organism>
<comment type="caution">
    <text evidence="2">The sequence shown here is derived from an EMBL/GenBank/DDBJ whole genome shotgun (WGS) entry which is preliminary data.</text>
</comment>
<evidence type="ECO:0000256" key="1">
    <source>
        <dbReference type="SAM" id="MobiDB-lite"/>
    </source>
</evidence>
<feature type="compositionally biased region" description="Low complexity" evidence="1">
    <location>
        <begin position="352"/>
        <end position="384"/>
    </location>
</feature>
<feature type="compositionally biased region" description="Low complexity" evidence="1">
    <location>
        <begin position="454"/>
        <end position="473"/>
    </location>
</feature>
<keyword evidence="3" id="KW-1185">Reference proteome</keyword>
<reference evidence="2 3" key="1">
    <citation type="submission" date="2019-10" db="EMBL/GenBank/DDBJ databases">
        <authorList>
            <person name="Palmer J.M."/>
        </authorList>
    </citation>
    <scope>NUCLEOTIDE SEQUENCE [LARGE SCALE GENOMIC DNA]</scope>
    <source>
        <strain evidence="2 3">TWF696</strain>
    </source>
</reference>
<evidence type="ECO:0000313" key="3">
    <source>
        <dbReference type="Proteomes" id="UP001375240"/>
    </source>
</evidence>
<dbReference type="EMBL" id="JAVHNQ010000010">
    <property type="protein sequence ID" value="KAK6338071.1"/>
    <property type="molecule type" value="Genomic_DNA"/>
</dbReference>
<gene>
    <name evidence="2" type="ORF">TWF696_001542</name>
</gene>
<protein>
    <submittedName>
        <fullName evidence="2">Uncharacterized protein</fullName>
    </submittedName>
</protein>
<accession>A0AAV9U9Q9</accession>
<dbReference type="Proteomes" id="UP001375240">
    <property type="component" value="Unassembled WGS sequence"/>
</dbReference>
<proteinExistence type="predicted"/>
<feature type="region of interest" description="Disordered" evidence="1">
    <location>
        <begin position="438"/>
        <end position="473"/>
    </location>
</feature>
<feature type="region of interest" description="Disordered" evidence="1">
    <location>
        <begin position="508"/>
        <end position="549"/>
    </location>
</feature>
<evidence type="ECO:0000313" key="2">
    <source>
        <dbReference type="EMBL" id="KAK6338071.1"/>
    </source>
</evidence>